<sequence>MNGFMIGLTLTMIVGGLILIVGPIYLRRRWDNETQRNWEHDEFDRKVKRYNDDIANRQRDYDIVNVLSGRETPTVVDRYRDKD</sequence>
<dbReference type="AlphaFoldDB" id="A0A0N8GPQ0"/>
<reference evidence="2 3" key="1">
    <citation type="submission" date="2015-07" db="EMBL/GenBank/DDBJ databases">
        <title>Whole genome sequence of Herpetosiphon geysericola DSM 7119.</title>
        <authorList>
            <person name="Hemp J."/>
            <person name="Ward L.M."/>
            <person name="Pace L.A."/>
            <person name="Fischer W.W."/>
        </authorList>
    </citation>
    <scope>NUCLEOTIDE SEQUENCE [LARGE SCALE GENOMIC DNA]</scope>
    <source>
        <strain evidence="2 3">DSM 7119</strain>
    </source>
</reference>
<keyword evidence="1" id="KW-0812">Transmembrane</keyword>
<comment type="caution">
    <text evidence="2">The sequence shown here is derived from an EMBL/GenBank/DDBJ whole genome shotgun (WGS) entry which is preliminary data.</text>
</comment>
<keyword evidence="1" id="KW-0472">Membrane</keyword>
<keyword evidence="3" id="KW-1185">Reference proteome</keyword>
<dbReference type="EMBL" id="LGKP01000035">
    <property type="protein sequence ID" value="KPL81514.1"/>
    <property type="molecule type" value="Genomic_DNA"/>
</dbReference>
<feature type="transmembrane region" description="Helical" evidence="1">
    <location>
        <begin position="6"/>
        <end position="26"/>
    </location>
</feature>
<evidence type="ECO:0000313" key="2">
    <source>
        <dbReference type="EMBL" id="KPL81514.1"/>
    </source>
</evidence>
<dbReference type="Proteomes" id="UP000050277">
    <property type="component" value="Unassembled WGS sequence"/>
</dbReference>
<protein>
    <submittedName>
        <fullName evidence="2">Uncharacterized protein</fullName>
    </submittedName>
</protein>
<name>A0A0N8GPQ0_9CHLR</name>
<dbReference type="RefSeq" id="WP_054536823.1">
    <property type="nucleotide sequence ID" value="NZ_LGKP01000035.1"/>
</dbReference>
<proteinExistence type="predicted"/>
<dbReference type="OrthoDB" id="9848614at2"/>
<gene>
    <name evidence="2" type="ORF">SE18_23105</name>
</gene>
<accession>A0A0N8GPQ0</accession>
<keyword evidence="1" id="KW-1133">Transmembrane helix</keyword>
<organism evidence="2 3">
    <name type="scientific">Herpetosiphon geysericola</name>
    <dbReference type="NCBI Taxonomy" id="70996"/>
    <lineage>
        <taxon>Bacteria</taxon>
        <taxon>Bacillati</taxon>
        <taxon>Chloroflexota</taxon>
        <taxon>Chloroflexia</taxon>
        <taxon>Herpetosiphonales</taxon>
        <taxon>Herpetosiphonaceae</taxon>
        <taxon>Herpetosiphon</taxon>
    </lineage>
</organism>
<evidence type="ECO:0000313" key="3">
    <source>
        <dbReference type="Proteomes" id="UP000050277"/>
    </source>
</evidence>
<evidence type="ECO:0000256" key="1">
    <source>
        <dbReference type="SAM" id="Phobius"/>
    </source>
</evidence>